<dbReference type="GO" id="GO:0005886">
    <property type="term" value="C:plasma membrane"/>
    <property type="evidence" value="ECO:0007669"/>
    <property type="project" value="UniProtKB-SubCell"/>
</dbReference>
<keyword evidence="4 6" id="KW-1133">Transmembrane helix</keyword>
<reference evidence="7" key="1">
    <citation type="journal article" date="2015" name="Nature">
        <title>Complex archaea that bridge the gap between prokaryotes and eukaryotes.</title>
        <authorList>
            <person name="Spang A."/>
            <person name="Saw J.H."/>
            <person name="Jorgensen S.L."/>
            <person name="Zaremba-Niedzwiedzka K."/>
            <person name="Martijn J."/>
            <person name="Lind A.E."/>
            <person name="van Eijk R."/>
            <person name="Schleper C."/>
            <person name="Guy L."/>
            <person name="Ettema T.J."/>
        </authorList>
    </citation>
    <scope>NUCLEOTIDE SEQUENCE</scope>
</reference>
<comment type="caution">
    <text evidence="7">The sequence shown here is derived from an EMBL/GenBank/DDBJ whole genome shotgun (WGS) entry which is preliminary data.</text>
</comment>
<feature type="transmembrane region" description="Helical" evidence="6">
    <location>
        <begin position="158"/>
        <end position="177"/>
    </location>
</feature>
<feature type="transmembrane region" description="Helical" evidence="6">
    <location>
        <begin position="93"/>
        <end position="123"/>
    </location>
</feature>
<dbReference type="PANTHER" id="PTHR42770">
    <property type="entry name" value="AMINO ACID TRANSPORTER-RELATED"/>
    <property type="match status" value="1"/>
</dbReference>
<gene>
    <name evidence="7" type="ORF">LCGC14_0809080</name>
</gene>
<evidence type="ECO:0000313" key="7">
    <source>
        <dbReference type="EMBL" id="KKN32905.1"/>
    </source>
</evidence>
<dbReference type="GO" id="GO:0022857">
    <property type="term" value="F:transmembrane transporter activity"/>
    <property type="evidence" value="ECO:0007669"/>
    <property type="project" value="InterPro"/>
</dbReference>
<comment type="subcellular location">
    <subcellularLocation>
        <location evidence="1">Cell membrane</location>
        <topology evidence="1">Multi-pass membrane protein</topology>
    </subcellularLocation>
</comment>
<keyword evidence="3 6" id="KW-0812">Transmembrane</keyword>
<feature type="transmembrane region" description="Helical" evidence="6">
    <location>
        <begin position="197"/>
        <end position="220"/>
    </location>
</feature>
<evidence type="ECO:0000256" key="3">
    <source>
        <dbReference type="ARBA" id="ARBA00022692"/>
    </source>
</evidence>
<protein>
    <recommendedName>
        <fullName evidence="8">Amino acid permease/ SLC12A domain-containing protein</fullName>
    </recommendedName>
</protein>
<dbReference type="Gene3D" id="1.20.1740.10">
    <property type="entry name" value="Amino acid/polyamine transporter I"/>
    <property type="match status" value="1"/>
</dbReference>
<evidence type="ECO:0000256" key="1">
    <source>
        <dbReference type="ARBA" id="ARBA00004651"/>
    </source>
</evidence>
<accession>A0A0F9PM98</accession>
<feature type="transmembrane region" description="Helical" evidence="6">
    <location>
        <begin position="414"/>
        <end position="432"/>
    </location>
</feature>
<evidence type="ECO:0000256" key="6">
    <source>
        <dbReference type="SAM" id="Phobius"/>
    </source>
</evidence>
<sequence length="445" mass="47560">MSTSDTQHHPRRVLSSRFTLAVIVGGIIGLGILRTPGEVAAVVPDPLMFVSLWVLGGLFILLSAAVVAELVGMTPRSGGAYPLVRRAYGPFPGFVIGWVDWLTFVADIAFKAVVVTEFAALLIPAAGQWKTPLAIMVSSVFAALQLRSVALSAKIQQIAAAALALIVVGFTLALVFAESAVSSGTALVPHAANGLGAWSLVIASIIYTYDGWYYAAYFSGEIKGGGGAVARACIKGTIIVIVLYVFLAAALAWKVPLASLAGNELALAGALEMVISPLASTIVLVAAIIMLLAYQNLLYMATPRIIQALAVDGLFVRRAGEISKGGNPIFAVLLSWGLSVGLIIIGGFHFLLHLSVFFYLFLYVLLIAGVIILRSRQPDTDRPYRAWGYPWSTYTCLFGWILIALFQVGVEIDTAAYAAIFVAISWPVYRVLMRSGRTIKLNHKE</sequence>
<dbReference type="InterPro" id="IPR002293">
    <property type="entry name" value="AA/rel_permease1"/>
</dbReference>
<feature type="transmembrane region" description="Helical" evidence="6">
    <location>
        <begin position="18"/>
        <end position="35"/>
    </location>
</feature>
<dbReference type="Pfam" id="PF13520">
    <property type="entry name" value="AA_permease_2"/>
    <property type="match status" value="1"/>
</dbReference>
<dbReference type="AlphaFoldDB" id="A0A0F9PM98"/>
<dbReference type="InterPro" id="IPR050367">
    <property type="entry name" value="APC_superfamily"/>
</dbReference>
<dbReference type="PIRSF" id="PIRSF006060">
    <property type="entry name" value="AA_transporter"/>
    <property type="match status" value="1"/>
</dbReference>
<feature type="transmembrane region" description="Helical" evidence="6">
    <location>
        <begin position="386"/>
        <end position="408"/>
    </location>
</feature>
<keyword evidence="5 6" id="KW-0472">Membrane</keyword>
<organism evidence="7">
    <name type="scientific">marine sediment metagenome</name>
    <dbReference type="NCBI Taxonomy" id="412755"/>
    <lineage>
        <taxon>unclassified sequences</taxon>
        <taxon>metagenomes</taxon>
        <taxon>ecological metagenomes</taxon>
    </lineage>
</organism>
<evidence type="ECO:0008006" key="8">
    <source>
        <dbReference type="Google" id="ProtNLM"/>
    </source>
</evidence>
<dbReference type="EMBL" id="LAZR01002220">
    <property type="protein sequence ID" value="KKN32905.1"/>
    <property type="molecule type" value="Genomic_DNA"/>
</dbReference>
<evidence type="ECO:0000256" key="2">
    <source>
        <dbReference type="ARBA" id="ARBA00022475"/>
    </source>
</evidence>
<name>A0A0F9PM98_9ZZZZ</name>
<feature type="transmembrane region" description="Helical" evidence="6">
    <location>
        <begin position="273"/>
        <end position="294"/>
    </location>
</feature>
<proteinExistence type="predicted"/>
<keyword evidence="2" id="KW-1003">Cell membrane</keyword>
<feature type="transmembrane region" description="Helical" evidence="6">
    <location>
        <begin position="328"/>
        <end position="350"/>
    </location>
</feature>
<feature type="transmembrane region" description="Helical" evidence="6">
    <location>
        <begin position="232"/>
        <end position="253"/>
    </location>
</feature>
<dbReference type="PANTHER" id="PTHR42770:SF7">
    <property type="entry name" value="MEMBRANE PROTEIN"/>
    <property type="match status" value="1"/>
</dbReference>
<feature type="transmembrane region" description="Helical" evidence="6">
    <location>
        <begin position="47"/>
        <end position="72"/>
    </location>
</feature>
<feature type="transmembrane region" description="Helical" evidence="6">
    <location>
        <begin position="356"/>
        <end position="374"/>
    </location>
</feature>
<evidence type="ECO:0000256" key="5">
    <source>
        <dbReference type="ARBA" id="ARBA00023136"/>
    </source>
</evidence>
<evidence type="ECO:0000256" key="4">
    <source>
        <dbReference type="ARBA" id="ARBA00022989"/>
    </source>
</evidence>
<feature type="transmembrane region" description="Helical" evidence="6">
    <location>
        <begin position="129"/>
        <end position="146"/>
    </location>
</feature>